<sequence length="177" mass="20829">MSHNLLLLENFNRTIDTWLIALRKYSESDLTFKPEQGWSIGQLYIHLITDAGFYLEQISECLHTYENAELEPTEFGKQLFANNDFPDQIIVGASSNHLLPQPTNKARIQHAMQNLKEQYNNFYPRIIAHAPHSKTKHPGLGYFNSLQWFQFAEMHFRHHFRQKARIDQMINLSKVKD</sequence>
<dbReference type="EMBL" id="QNUL01000018">
    <property type="protein sequence ID" value="REA58897.1"/>
    <property type="molecule type" value="Genomic_DNA"/>
</dbReference>
<name>A0A3D8Y7G0_9BACT</name>
<feature type="domain" description="DinB-like" evidence="1">
    <location>
        <begin position="11"/>
        <end position="162"/>
    </location>
</feature>
<dbReference type="Pfam" id="PF12867">
    <property type="entry name" value="DinB_2"/>
    <property type="match status" value="1"/>
</dbReference>
<organism evidence="2 3">
    <name type="scientific">Dyadobacter luteus</name>
    <dbReference type="NCBI Taxonomy" id="2259619"/>
    <lineage>
        <taxon>Bacteria</taxon>
        <taxon>Pseudomonadati</taxon>
        <taxon>Bacteroidota</taxon>
        <taxon>Cytophagia</taxon>
        <taxon>Cytophagales</taxon>
        <taxon>Spirosomataceae</taxon>
        <taxon>Dyadobacter</taxon>
    </lineage>
</organism>
<dbReference type="InterPro" id="IPR024775">
    <property type="entry name" value="DinB-like"/>
</dbReference>
<dbReference type="SUPFAM" id="SSF109854">
    <property type="entry name" value="DinB/YfiT-like putative metalloenzymes"/>
    <property type="match status" value="1"/>
</dbReference>
<evidence type="ECO:0000313" key="2">
    <source>
        <dbReference type="EMBL" id="REA58897.1"/>
    </source>
</evidence>
<dbReference type="OrthoDB" id="1495892at2"/>
<dbReference type="Gene3D" id="1.20.120.450">
    <property type="entry name" value="dinb family like domain"/>
    <property type="match status" value="1"/>
</dbReference>
<evidence type="ECO:0000259" key="1">
    <source>
        <dbReference type="Pfam" id="PF12867"/>
    </source>
</evidence>
<dbReference type="AlphaFoldDB" id="A0A3D8Y7G0"/>
<protein>
    <submittedName>
        <fullName evidence="2">DinB family protein</fullName>
    </submittedName>
</protein>
<dbReference type="RefSeq" id="WP_115832649.1">
    <property type="nucleotide sequence ID" value="NZ_QNUL01000018.1"/>
</dbReference>
<proteinExistence type="predicted"/>
<dbReference type="InterPro" id="IPR034660">
    <property type="entry name" value="DinB/YfiT-like"/>
</dbReference>
<comment type="caution">
    <text evidence="2">The sequence shown here is derived from an EMBL/GenBank/DDBJ whole genome shotgun (WGS) entry which is preliminary data.</text>
</comment>
<dbReference type="Proteomes" id="UP000256373">
    <property type="component" value="Unassembled WGS sequence"/>
</dbReference>
<evidence type="ECO:0000313" key="3">
    <source>
        <dbReference type="Proteomes" id="UP000256373"/>
    </source>
</evidence>
<gene>
    <name evidence="2" type="ORF">DSL64_19720</name>
</gene>
<keyword evidence="3" id="KW-1185">Reference proteome</keyword>
<reference evidence="2 3" key="1">
    <citation type="submission" date="2018-07" db="EMBL/GenBank/DDBJ databases">
        <title>Dyadobacter roseus sp. nov., isolated from rose rhizosphere soil.</title>
        <authorList>
            <person name="Chen L."/>
        </authorList>
    </citation>
    <scope>NUCLEOTIDE SEQUENCE [LARGE SCALE GENOMIC DNA]</scope>
    <source>
        <strain evidence="2 3">RS19</strain>
    </source>
</reference>
<accession>A0A3D8Y7G0</accession>